<dbReference type="OrthoDB" id="4918840at2759"/>
<dbReference type="EMBL" id="LKCN02000001">
    <property type="protein sequence ID" value="RCI16431.1"/>
    <property type="molecule type" value="Genomic_DNA"/>
</dbReference>
<comment type="caution">
    <text evidence="1">The sequence shown here is derived from an EMBL/GenBank/DDBJ whole genome shotgun (WGS) entry which is preliminary data.</text>
</comment>
<dbReference type="STRING" id="1330021.A0A367LPV8"/>
<evidence type="ECO:0000313" key="2">
    <source>
        <dbReference type="Proteomes" id="UP000253664"/>
    </source>
</evidence>
<dbReference type="AlphaFoldDB" id="A0A367LPV8"/>
<protein>
    <submittedName>
        <fullName evidence="1">Uncharacterized protein</fullName>
    </submittedName>
</protein>
<organism evidence="1 2">
    <name type="scientific">Ophiocordyceps polyrhachis-furcata BCC 54312</name>
    <dbReference type="NCBI Taxonomy" id="1330021"/>
    <lineage>
        <taxon>Eukaryota</taxon>
        <taxon>Fungi</taxon>
        <taxon>Dikarya</taxon>
        <taxon>Ascomycota</taxon>
        <taxon>Pezizomycotina</taxon>
        <taxon>Sordariomycetes</taxon>
        <taxon>Hypocreomycetidae</taxon>
        <taxon>Hypocreales</taxon>
        <taxon>Ophiocordycipitaceae</taxon>
        <taxon>Ophiocordyceps</taxon>
    </lineage>
</organism>
<evidence type="ECO:0000313" key="1">
    <source>
        <dbReference type="EMBL" id="RCI16431.1"/>
    </source>
</evidence>
<sequence length="295" mass="32948">MDIEASFMYECQMAMRGLGINHSVTQNHCTSSDIIVVEKQRRRRLESWLNLIHRTTRELHCLISVQEIQVIIDALRYNKHSTCYDGQPYGHGYKQALLNLFFRYIDIFSPNGTEAAYTPLPANSATKRKRLPSAVEDEDETIARQWFSNHTSVHVAKPNTRIAKDTNKERACPTVGKRDEEKQLTAYHTYYISPVLSPNIPTSSSTIMVSTSALLLALGPLLAAAASADCKRVCTTVHNDCGQPFRSCYNPCNGKPMVPPPCTTPAPVPTTVDDDCHSRTICIDYINSCGIMYGT</sequence>
<keyword evidence="2" id="KW-1185">Reference proteome</keyword>
<accession>A0A367LPV8</accession>
<gene>
    <name evidence="1" type="ORF">L249_3122</name>
</gene>
<dbReference type="Proteomes" id="UP000253664">
    <property type="component" value="Unassembled WGS sequence"/>
</dbReference>
<proteinExistence type="predicted"/>
<name>A0A367LPV8_9HYPO</name>
<reference evidence="1 2" key="1">
    <citation type="journal article" date="2015" name="BMC Genomics">
        <title>Insights from the genome of Ophiocordyceps polyrhachis-furcata to pathogenicity and host specificity in insect fungi.</title>
        <authorList>
            <person name="Wichadakul D."/>
            <person name="Kobmoo N."/>
            <person name="Ingsriswang S."/>
            <person name="Tangphatsornruang S."/>
            <person name="Chantasingh D."/>
            <person name="Luangsa-ard J.J."/>
            <person name="Eurwilaichitr L."/>
        </authorList>
    </citation>
    <scope>NUCLEOTIDE SEQUENCE [LARGE SCALE GENOMIC DNA]</scope>
    <source>
        <strain evidence="1 2">BCC 54312</strain>
    </source>
</reference>